<accession>A0ABT3DJF1</accession>
<dbReference type="Proteomes" id="UP001526147">
    <property type="component" value="Unassembled WGS sequence"/>
</dbReference>
<dbReference type="EMBL" id="JAOYEY010000043">
    <property type="protein sequence ID" value="MCV9886782.1"/>
    <property type="molecule type" value="Genomic_DNA"/>
</dbReference>
<proteinExistence type="predicted"/>
<feature type="chain" id="PRO_5046901008" description="LytA" evidence="1">
    <location>
        <begin position="24"/>
        <end position="104"/>
    </location>
</feature>
<dbReference type="RefSeq" id="WP_264143321.1">
    <property type="nucleotide sequence ID" value="NZ_JAOYEY010000043.1"/>
</dbReference>
<sequence>MRTFIPYLSILFFLSILMGCTSTGVHENTASAKEESIKVNAIYIGLIDSHSIEVIIDQTPTALQISEEQYKTLESVPTNTPVTITYTFQKSTSQNILDDIEISE</sequence>
<feature type="signal peptide" evidence="1">
    <location>
        <begin position="1"/>
        <end position="23"/>
    </location>
</feature>
<evidence type="ECO:0000313" key="2">
    <source>
        <dbReference type="EMBL" id="MCV9886782.1"/>
    </source>
</evidence>
<comment type="caution">
    <text evidence="2">The sequence shown here is derived from an EMBL/GenBank/DDBJ whole genome shotgun (WGS) entry which is preliminary data.</text>
</comment>
<reference evidence="2 3" key="1">
    <citation type="submission" date="2022-10" db="EMBL/GenBank/DDBJ databases">
        <title>Draft genome assembly of moderately radiation resistant bacterium Metabacillus halosaccharovorans.</title>
        <authorList>
            <person name="Pal S."/>
            <person name="Gopinathan A."/>
        </authorList>
    </citation>
    <scope>NUCLEOTIDE SEQUENCE [LARGE SCALE GENOMIC DNA]</scope>
    <source>
        <strain evidence="2 3">VITHBRA001</strain>
    </source>
</reference>
<gene>
    <name evidence="2" type="ORF">OIH86_14180</name>
</gene>
<keyword evidence="1" id="KW-0732">Signal</keyword>
<protein>
    <recommendedName>
        <fullName evidence="4">LytA</fullName>
    </recommendedName>
</protein>
<evidence type="ECO:0000313" key="3">
    <source>
        <dbReference type="Proteomes" id="UP001526147"/>
    </source>
</evidence>
<evidence type="ECO:0000256" key="1">
    <source>
        <dbReference type="SAM" id="SignalP"/>
    </source>
</evidence>
<dbReference type="PROSITE" id="PS51257">
    <property type="entry name" value="PROKAR_LIPOPROTEIN"/>
    <property type="match status" value="1"/>
</dbReference>
<name>A0ABT3DJF1_9BACI</name>
<keyword evidence="3" id="KW-1185">Reference proteome</keyword>
<organism evidence="2 3">
    <name type="scientific">Metabacillus halosaccharovorans</name>
    <dbReference type="NCBI Taxonomy" id="930124"/>
    <lineage>
        <taxon>Bacteria</taxon>
        <taxon>Bacillati</taxon>
        <taxon>Bacillota</taxon>
        <taxon>Bacilli</taxon>
        <taxon>Bacillales</taxon>
        <taxon>Bacillaceae</taxon>
        <taxon>Metabacillus</taxon>
    </lineage>
</organism>
<evidence type="ECO:0008006" key="4">
    <source>
        <dbReference type="Google" id="ProtNLM"/>
    </source>
</evidence>